<dbReference type="PRINTS" id="PR00722">
    <property type="entry name" value="CHYMOTRYPSIN"/>
</dbReference>
<dbReference type="PANTHER" id="PTHR24253:SF153">
    <property type="entry name" value="SERINE PROTEASE HEPSIN"/>
    <property type="match status" value="1"/>
</dbReference>
<dbReference type="PROSITE" id="PS00134">
    <property type="entry name" value="TRYPSIN_HIS"/>
    <property type="match status" value="1"/>
</dbReference>
<name>A0ABN7SNM0_OIKDI</name>
<feature type="signal peptide" evidence="3">
    <location>
        <begin position="1"/>
        <end position="15"/>
    </location>
</feature>
<evidence type="ECO:0000256" key="1">
    <source>
        <dbReference type="ARBA" id="ARBA00023157"/>
    </source>
</evidence>
<sequence>MRVLSILLFFLAADAKRKKRGRVKGGTKVNSATKYPTYVALVKKNFFPFCGGSILDETTILTAAHCLPSTDHIIVFGTNKRGSTLSSSEKRTNTVGIKSVNIIGNIIAGKNTWNNDWAIVKLAKPLQFGPTVAKAELGTWKEFEQYVLKGNDKCTVIGNGRTDGQYSGYERRQSQLRKTKTFCRGIRSAPAMRHCMNLGGKNCFVFKNTERVLVGSGDSGGPMFCKGDGGKMKVFGVASWATNGPASDLQKGFMGYAPVFSPEAQKHLGQWNPQNRPPNANTFQGFDKMMEYYFFKKELPDWAKGSASSSGSSSSGYSTGSYQSGRSSSTGSSYQSQNSRSQGTTGGKLPRCSYCPPRNKPLQAPKRSQYSQPQYKPPPSYARNPPSRSPYSGSSSSNNRYPSRKPVYNSRNSGYTGNSRSYNSGSPSGSSYQNQYSKYSPRKPSYNPPKSGYGSRNSGNSGSPSSNARPNYQNRISGRYRPGG</sequence>
<evidence type="ECO:0000256" key="2">
    <source>
        <dbReference type="SAM" id="MobiDB-lite"/>
    </source>
</evidence>
<dbReference type="InterPro" id="IPR043504">
    <property type="entry name" value="Peptidase_S1_PA_chymotrypsin"/>
</dbReference>
<feature type="region of interest" description="Disordered" evidence="2">
    <location>
        <begin position="305"/>
        <end position="484"/>
    </location>
</feature>
<keyword evidence="1" id="KW-1015">Disulfide bond</keyword>
<feature type="compositionally biased region" description="Low complexity" evidence="2">
    <location>
        <begin position="381"/>
        <end position="401"/>
    </location>
</feature>
<dbReference type="InterPro" id="IPR001254">
    <property type="entry name" value="Trypsin_dom"/>
</dbReference>
<dbReference type="InterPro" id="IPR018114">
    <property type="entry name" value="TRYPSIN_HIS"/>
</dbReference>
<feature type="compositionally biased region" description="Low complexity" evidence="2">
    <location>
        <begin position="451"/>
        <end position="471"/>
    </location>
</feature>
<evidence type="ECO:0000259" key="4">
    <source>
        <dbReference type="PROSITE" id="PS50240"/>
    </source>
</evidence>
<organism evidence="5 6">
    <name type="scientific">Oikopleura dioica</name>
    <name type="common">Tunicate</name>
    <dbReference type="NCBI Taxonomy" id="34765"/>
    <lineage>
        <taxon>Eukaryota</taxon>
        <taxon>Metazoa</taxon>
        <taxon>Chordata</taxon>
        <taxon>Tunicata</taxon>
        <taxon>Appendicularia</taxon>
        <taxon>Copelata</taxon>
        <taxon>Oikopleuridae</taxon>
        <taxon>Oikopleura</taxon>
    </lineage>
</organism>
<dbReference type="InterPro" id="IPR001314">
    <property type="entry name" value="Peptidase_S1A"/>
</dbReference>
<feature type="compositionally biased region" description="Low complexity" evidence="2">
    <location>
        <begin position="417"/>
        <end position="437"/>
    </location>
</feature>
<dbReference type="Pfam" id="PF00089">
    <property type="entry name" value="Trypsin"/>
    <property type="match status" value="1"/>
</dbReference>
<evidence type="ECO:0000313" key="6">
    <source>
        <dbReference type="Proteomes" id="UP001158576"/>
    </source>
</evidence>
<feature type="domain" description="Peptidase S1" evidence="4">
    <location>
        <begin position="23"/>
        <end position="308"/>
    </location>
</feature>
<dbReference type="InterPro" id="IPR009003">
    <property type="entry name" value="Peptidase_S1_PA"/>
</dbReference>
<keyword evidence="3" id="KW-0732">Signal</keyword>
<dbReference type="PROSITE" id="PS50240">
    <property type="entry name" value="TRYPSIN_DOM"/>
    <property type="match status" value="1"/>
</dbReference>
<dbReference type="SMART" id="SM00020">
    <property type="entry name" value="Tryp_SPc"/>
    <property type="match status" value="1"/>
</dbReference>
<dbReference type="PANTHER" id="PTHR24253">
    <property type="entry name" value="TRANSMEMBRANE PROTEASE SERINE"/>
    <property type="match status" value="1"/>
</dbReference>
<accession>A0ABN7SNM0</accession>
<proteinExistence type="predicted"/>
<evidence type="ECO:0000256" key="3">
    <source>
        <dbReference type="SAM" id="SignalP"/>
    </source>
</evidence>
<feature type="chain" id="PRO_5047396160" evidence="3">
    <location>
        <begin position="16"/>
        <end position="484"/>
    </location>
</feature>
<dbReference type="Gene3D" id="2.40.10.10">
    <property type="entry name" value="Trypsin-like serine proteases"/>
    <property type="match status" value="1"/>
</dbReference>
<protein>
    <submittedName>
        <fullName evidence="5">Oidioi.mRNA.OKI2018_I69.chr1.g1672.t1.cds</fullName>
    </submittedName>
</protein>
<feature type="compositionally biased region" description="Low complexity" evidence="2">
    <location>
        <begin position="305"/>
        <end position="343"/>
    </location>
</feature>
<dbReference type="SUPFAM" id="SSF50494">
    <property type="entry name" value="Trypsin-like serine proteases"/>
    <property type="match status" value="1"/>
</dbReference>
<dbReference type="EMBL" id="OU015566">
    <property type="protein sequence ID" value="CAG5104921.1"/>
    <property type="molecule type" value="Genomic_DNA"/>
</dbReference>
<dbReference type="Proteomes" id="UP001158576">
    <property type="component" value="Chromosome 1"/>
</dbReference>
<gene>
    <name evidence="5" type="ORF">OKIOD_LOCUS10437</name>
</gene>
<evidence type="ECO:0000313" key="5">
    <source>
        <dbReference type="EMBL" id="CAG5104921.1"/>
    </source>
</evidence>
<keyword evidence="6" id="KW-1185">Reference proteome</keyword>
<reference evidence="5 6" key="1">
    <citation type="submission" date="2021-04" db="EMBL/GenBank/DDBJ databases">
        <authorList>
            <person name="Bliznina A."/>
        </authorList>
    </citation>
    <scope>NUCLEOTIDE SEQUENCE [LARGE SCALE GENOMIC DNA]</scope>
</reference>